<dbReference type="Proteomes" id="UP000826234">
    <property type="component" value="Unassembled WGS sequence"/>
</dbReference>
<dbReference type="InterPro" id="IPR050916">
    <property type="entry name" value="SCAN-C2H2_zinc_finger"/>
</dbReference>
<keyword evidence="4" id="KW-1185">Reference proteome</keyword>
<evidence type="ECO:0000313" key="3">
    <source>
        <dbReference type="EMBL" id="KAH0630630.1"/>
    </source>
</evidence>
<comment type="caution">
    <text evidence="3">The sequence shown here is derived from an EMBL/GenBank/DDBJ whole genome shotgun (WGS) entry which is preliminary data.</text>
</comment>
<organism evidence="3 4">
    <name type="scientific">Phrynosoma platyrhinos</name>
    <name type="common">Desert horned lizard</name>
    <dbReference type="NCBI Taxonomy" id="52577"/>
    <lineage>
        <taxon>Eukaryota</taxon>
        <taxon>Metazoa</taxon>
        <taxon>Chordata</taxon>
        <taxon>Craniata</taxon>
        <taxon>Vertebrata</taxon>
        <taxon>Euteleostomi</taxon>
        <taxon>Lepidosauria</taxon>
        <taxon>Squamata</taxon>
        <taxon>Bifurcata</taxon>
        <taxon>Unidentata</taxon>
        <taxon>Episquamata</taxon>
        <taxon>Toxicofera</taxon>
        <taxon>Iguania</taxon>
        <taxon>Phrynosomatidae</taxon>
        <taxon>Phrynosomatinae</taxon>
        <taxon>Phrynosoma</taxon>
    </lineage>
</organism>
<gene>
    <name evidence="3" type="ORF">JD844_013871</name>
</gene>
<protein>
    <recommendedName>
        <fullName evidence="2">SCAN box domain-containing protein</fullName>
    </recommendedName>
</protein>
<dbReference type="PANTHER" id="PTHR45935:SF15">
    <property type="entry name" value="SCAN BOX DOMAIN-CONTAINING PROTEIN"/>
    <property type="match status" value="1"/>
</dbReference>
<dbReference type="CDD" id="cd07936">
    <property type="entry name" value="SCAN"/>
    <property type="match status" value="1"/>
</dbReference>
<dbReference type="InterPro" id="IPR038269">
    <property type="entry name" value="SCAN_sf"/>
</dbReference>
<feature type="non-terminal residue" evidence="3">
    <location>
        <position position="1"/>
    </location>
</feature>
<dbReference type="InterPro" id="IPR003309">
    <property type="entry name" value="SCAN_dom"/>
</dbReference>
<dbReference type="SUPFAM" id="SSF47353">
    <property type="entry name" value="Retrovirus capsid dimerization domain-like"/>
    <property type="match status" value="1"/>
</dbReference>
<sequence>AWHFPVIWPVFCQRENVSEEKRTSSPNLLFLLEHHSLMEKQELRKGCPAVQDGNRGGFWERGTMQKSLGMGLPSSEVQHQHFRKVRYEETEGPRKLCNQLHAFCRLWLKPEQHTKAQILDLVILEQFLAVLPPEMASWVRECGPETSYQAVALAEGFLLSQAEEKKQEKEQDVFLEEVTDDLVAAKSSSDSEQEVQSMWILQKKDTDASLGDGRRTAPIHSSSFFHFDGLRTASKSLDQEVFLAEMTDNLEATKCPSDSGQGVQSMSIMQKKDTDVTSLGDGRLPGPRSTGSALHSDVLGTAFESLDQVMDWKMRMKENQLAPVLSLLHMTVDSFHKLLHCVDPVSERQDMQPKILDPPNHLSQSFSIVQPFFEMET</sequence>
<dbReference type="PANTHER" id="PTHR45935">
    <property type="entry name" value="PROTEIN ZBED8-RELATED"/>
    <property type="match status" value="1"/>
</dbReference>
<keyword evidence="1" id="KW-0539">Nucleus</keyword>
<name>A0ABQ7TLD4_PHRPL</name>
<evidence type="ECO:0000313" key="4">
    <source>
        <dbReference type="Proteomes" id="UP000826234"/>
    </source>
</evidence>
<dbReference type="EMBL" id="JAIPUX010000439">
    <property type="protein sequence ID" value="KAH0630630.1"/>
    <property type="molecule type" value="Genomic_DNA"/>
</dbReference>
<evidence type="ECO:0000259" key="2">
    <source>
        <dbReference type="PROSITE" id="PS50804"/>
    </source>
</evidence>
<proteinExistence type="predicted"/>
<reference evidence="3 4" key="1">
    <citation type="journal article" date="2022" name="Gigascience">
        <title>A chromosome-level genome assembly and annotation of the desert horned lizard, Phrynosoma platyrhinos, provides insight into chromosomal rearrangements among reptiles.</title>
        <authorList>
            <person name="Koochekian N."/>
            <person name="Ascanio A."/>
            <person name="Farleigh K."/>
            <person name="Card D.C."/>
            <person name="Schield D.R."/>
            <person name="Castoe T.A."/>
            <person name="Jezkova T."/>
        </authorList>
    </citation>
    <scope>NUCLEOTIDE SEQUENCE [LARGE SCALE GENOMIC DNA]</scope>
    <source>
        <strain evidence="3">NK-2021</strain>
    </source>
</reference>
<dbReference type="Pfam" id="PF02023">
    <property type="entry name" value="SCAN"/>
    <property type="match status" value="1"/>
</dbReference>
<accession>A0ABQ7TLD4</accession>
<dbReference type="Gene3D" id="1.10.4020.10">
    <property type="entry name" value="DNA breaking-rejoining enzymes"/>
    <property type="match status" value="1"/>
</dbReference>
<dbReference type="PROSITE" id="PS50804">
    <property type="entry name" value="SCAN_BOX"/>
    <property type="match status" value="1"/>
</dbReference>
<dbReference type="SMART" id="SM00431">
    <property type="entry name" value="SCAN"/>
    <property type="match status" value="1"/>
</dbReference>
<evidence type="ECO:0000256" key="1">
    <source>
        <dbReference type="ARBA" id="ARBA00023242"/>
    </source>
</evidence>
<feature type="domain" description="SCAN box" evidence="2">
    <location>
        <begin position="79"/>
        <end position="157"/>
    </location>
</feature>